<organism evidence="2 3">
    <name type="scientific">Portunus trituberculatus</name>
    <name type="common">Swimming crab</name>
    <name type="synonym">Neptunus trituberculatus</name>
    <dbReference type="NCBI Taxonomy" id="210409"/>
    <lineage>
        <taxon>Eukaryota</taxon>
        <taxon>Metazoa</taxon>
        <taxon>Ecdysozoa</taxon>
        <taxon>Arthropoda</taxon>
        <taxon>Crustacea</taxon>
        <taxon>Multicrustacea</taxon>
        <taxon>Malacostraca</taxon>
        <taxon>Eumalacostraca</taxon>
        <taxon>Eucarida</taxon>
        <taxon>Decapoda</taxon>
        <taxon>Pleocyemata</taxon>
        <taxon>Brachyura</taxon>
        <taxon>Eubrachyura</taxon>
        <taxon>Portunoidea</taxon>
        <taxon>Portunidae</taxon>
        <taxon>Portuninae</taxon>
        <taxon>Portunus</taxon>
    </lineage>
</organism>
<dbReference type="Proteomes" id="UP000324222">
    <property type="component" value="Unassembled WGS sequence"/>
</dbReference>
<name>A0A5B7DKU2_PORTR</name>
<dbReference type="AlphaFoldDB" id="A0A5B7DKU2"/>
<protein>
    <submittedName>
        <fullName evidence="2">Uncharacterized protein</fullName>
    </submittedName>
</protein>
<sequence length="141" mass="15902">MLPLLCTLAKEAKSCTPSSRRQTDSRRSASKGGWYSSSTSRYLPVSVRLEKYNCSMLSGLRRFSPFSTRPPTLTKRASCSSLCFWTPLRRPTDNTFNNTTTVTSHNITTQHNTNLSSFCVLALLCELCFGQFCLKIKISHY</sequence>
<evidence type="ECO:0000313" key="2">
    <source>
        <dbReference type="EMBL" id="MPC21679.1"/>
    </source>
</evidence>
<evidence type="ECO:0000313" key="3">
    <source>
        <dbReference type="Proteomes" id="UP000324222"/>
    </source>
</evidence>
<keyword evidence="3" id="KW-1185">Reference proteome</keyword>
<comment type="caution">
    <text evidence="2">The sequence shown here is derived from an EMBL/GenBank/DDBJ whole genome shotgun (WGS) entry which is preliminary data.</text>
</comment>
<feature type="region of interest" description="Disordered" evidence="1">
    <location>
        <begin position="17"/>
        <end position="37"/>
    </location>
</feature>
<gene>
    <name evidence="2" type="ORF">E2C01_014670</name>
</gene>
<dbReference type="EMBL" id="VSRR010001003">
    <property type="protein sequence ID" value="MPC21679.1"/>
    <property type="molecule type" value="Genomic_DNA"/>
</dbReference>
<proteinExistence type="predicted"/>
<evidence type="ECO:0000256" key="1">
    <source>
        <dbReference type="SAM" id="MobiDB-lite"/>
    </source>
</evidence>
<reference evidence="2 3" key="1">
    <citation type="submission" date="2019-05" db="EMBL/GenBank/DDBJ databases">
        <title>Another draft genome of Portunus trituberculatus and its Hox gene families provides insights of decapod evolution.</title>
        <authorList>
            <person name="Jeong J.-H."/>
            <person name="Song I."/>
            <person name="Kim S."/>
            <person name="Choi T."/>
            <person name="Kim D."/>
            <person name="Ryu S."/>
            <person name="Kim W."/>
        </authorList>
    </citation>
    <scope>NUCLEOTIDE SEQUENCE [LARGE SCALE GENOMIC DNA]</scope>
    <source>
        <tissue evidence="2">Muscle</tissue>
    </source>
</reference>
<accession>A0A5B7DKU2</accession>